<reference evidence="3 4" key="1">
    <citation type="journal article" date="2020" name="ISME J.">
        <title>Uncovering the hidden diversity of litter-decomposition mechanisms in mushroom-forming fungi.</title>
        <authorList>
            <person name="Floudas D."/>
            <person name="Bentzer J."/>
            <person name="Ahren D."/>
            <person name="Johansson T."/>
            <person name="Persson P."/>
            <person name="Tunlid A."/>
        </authorList>
    </citation>
    <scope>NUCLEOTIDE SEQUENCE [LARGE SCALE GENOMIC DNA]</scope>
    <source>
        <strain evidence="3 4">CBS 101986</strain>
    </source>
</reference>
<evidence type="ECO:0000313" key="4">
    <source>
        <dbReference type="Proteomes" id="UP000567179"/>
    </source>
</evidence>
<evidence type="ECO:0000256" key="2">
    <source>
        <dbReference type="SAM" id="Phobius"/>
    </source>
</evidence>
<keyword evidence="2" id="KW-0472">Membrane</keyword>
<feature type="region of interest" description="Disordered" evidence="1">
    <location>
        <begin position="100"/>
        <end position="202"/>
    </location>
</feature>
<dbReference type="AlphaFoldDB" id="A0A8H5BFL8"/>
<feature type="compositionally biased region" description="Basic and acidic residues" evidence="1">
    <location>
        <begin position="113"/>
        <end position="144"/>
    </location>
</feature>
<gene>
    <name evidence="3" type="ORF">D9619_001546</name>
</gene>
<dbReference type="OrthoDB" id="3184377at2759"/>
<feature type="transmembrane region" description="Helical" evidence="2">
    <location>
        <begin position="39"/>
        <end position="61"/>
    </location>
</feature>
<name>A0A8H5BFL8_9AGAR</name>
<proteinExistence type="predicted"/>
<protein>
    <submittedName>
        <fullName evidence="3">Uncharacterized protein</fullName>
    </submittedName>
</protein>
<sequence length="202" mass="22651">MFSGSLTNILHEATRTLSTRAESSSEVASLGGKKALTPIIAGSICGAVIFLLWGIGFIVYFRKRWRRKQRNRLIRLGKAEPREKDLEIAKEKIVIPPDPAVLLGQRQAGDNAFPERQKSEREKMERQNSQSRKGDGERGRDHLRPPWSRHNSRKQTVNLPPPIETPQTSTEPNTVQDSPVESTAYMTAEEGTPMMGPRKALP</sequence>
<keyword evidence="2" id="KW-0812">Transmembrane</keyword>
<organism evidence="3 4">
    <name type="scientific">Psilocybe cf. subviscida</name>
    <dbReference type="NCBI Taxonomy" id="2480587"/>
    <lineage>
        <taxon>Eukaryota</taxon>
        <taxon>Fungi</taxon>
        <taxon>Dikarya</taxon>
        <taxon>Basidiomycota</taxon>
        <taxon>Agaricomycotina</taxon>
        <taxon>Agaricomycetes</taxon>
        <taxon>Agaricomycetidae</taxon>
        <taxon>Agaricales</taxon>
        <taxon>Agaricineae</taxon>
        <taxon>Strophariaceae</taxon>
        <taxon>Psilocybe</taxon>
    </lineage>
</organism>
<feature type="compositionally biased region" description="Polar residues" evidence="1">
    <location>
        <begin position="165"/>
        <end position="185"/>
    </location>
</feature>
<keyword evidence="2" id="KW-1133">Transmembrane helix</keyword>
<evidence type="ECO:0000313" key="3">
    <source>
        <dbReference type="EMBL" id="KAF5321578.1"/>
    </source>
</evidence>
<dbReference type="EMBL" id="JAACJJ010000028">
    <property type="protein sequence ID" value="KAF5321578.1"/>
    <property type="molecule type" value="Genomic_DNA"/>
</dbReference>
<keyword evidence="4" id="KW-1185">Reference proteome</keyword>
<dbReference type="Proteomes" id="UP000567179">
    <property type="component" value="Unassembled WGS sequence"/>
</dbReference>
<evidence type="ECO:0000256" key="1">
    <source>
        <dbReference type="SAM" id="MobiDB-lite"/>
    </source>
</evidence>
<accession>A0A8H5BFL8</accession>
<comment type="caution">
    <text evidence="3">The sequence shown here is derived from an EMBL/GenBank/DDBJ whole genome shotgun (WGS) entry which is preliminary data.</text>
</comment>